<dbReference type="GO" id="GO:0070573">
    <property type="term" value="F:metallodipeptidase activity"/>
    <property type="evidence" value="ECO:0007669"/>
    <property type="project" value="InterPro"/>
</dbReference>
<evidence type="ECO:0000256" key="5">
    <source>
        <dbReference type="ARBA" id="ARBA00022729"/>
    </source>
</evidence>
<keyword evidence="5 11" id="KW-0732">Signal</keyword>
<evidence type="ECO:0000256" key="2">
    <source>
        <dbReference type="ARBA" id="ARBA00022525"/>
    </source>
</evidence>
<proteinExistence type="predicted"/>
<gene>
    <name evidence="12" type="ORF">E6K72_14190</name>
</gene>
<evidence type="ECO:0000313" key="13">
    <source>
        <dbReference type="Proteomes" id="UP000317716"/>
    </source>
</evidence>
<dbReference type="GO" id="GO:0046872">
    <property type="term" value="F:metal ion binding"/>
    <property type="evidence" value="ECO:0007669"/>
    <property type="project" value="UniProtKB-KW"/>
</dbReference>
<reference evidence="12 13" key="1">
    <citation type="journal article" date="2019" name="Nat. Microbiol.">
        <title>Mediterranean grassland soil C-N compound turnover is dependent on rainfall and depth, and is mediated by genomically divergent microorganisms.</title>
        <authorList>
            <person name="Diamond S."/>
            <person name="Andeer P.F."/>
            <person name="Li Z."/>
            <person name="Crits-Christoph A."/>
            <person name="Burstein D."/>
            <person name="Anantharaman K."/>
            <person name="Lane K.R."/>
            <person name="Thomas B.C."/>
            <person name="Pan C."/>
            <person name="Northen T.R."/>
            <person name="Banfield J.F."/>
        </authorList>
    </citation>
    <scope>NUCLEOTIDE SEQUENCE [LARGE SCALE GENOMIC DNA]</scope>
    <source>
        <strain evidence="12">WS_2</strain>
    </source>
</reference>
<evidence type="ECO:0000256" key="11">
    <source>
        <dbReference type="SAM" id="SignalP"/>
    </source>
</evidence>
<keyword evidence="2" id="KW-0964">Secreted</keyword>
<dbReference type="Proteomes" id="UP000317716">
    <property type="component" value="Unassembled WGS sequence"/>
</dbReference>
<evidence type="ECO:0000313" key="12">
    <source>
        <dbReference type="EMBL" id="TMQ47246.1"/>
    </source>
</evidence>
<accession>A0A538S7E5</accession>
<sequence length="112" mass="12376">MRAPSRWVPSIILGLLIFRPARAAEPFPEARLEDARAIRERALQDDVAYELLRSLTTEVGPRSAGSPGDARAVRWALAHMCALGFKNVHAESVTVSHWIRGDAHAEITAPWP</sequence>
<evidence type="ECO:0000256" key="8">
    <source>
        <dbReference type="ARBA" id="ARBA00023049"/>
    </source>
</evidence>
<feature type="chain" id="PRO_5021964962" evidence="11">
    <location>
        <begin position="24"/>
        <end position="112"/>
    </location>
</feature>
<dbReference type="PANTHER" id="PTHR12053:SF3">
    <property type="entry name" value="CARBOXYPEPTIDASE Q"/>
    <property type="match status" value="1"/>
</dbReference>
<keyword evidence="9" id="KW-0865">Zymogen</keyword>
<keyword evidence="4" id="KW-0479">Metal-binding</keyword>
<evidence type="ECO:0000256" key="3">
    <source>
        <dbReference type="ARBA" id="ARBA00022670"/>
    </source>
</evidence>
<dbReference type="AlphaFoldDB" id="A0A538S7E5"/>
<keyword evidence="3" id="KW-0645">Protease</keyword>
<evidence type="ECO:0000256" key="10">
    <source>
        <dbReference type="ARBA" id="ARBA00023180"/>
    </source>
</evidence>
<evidence type="ECO:0000256" key="1">
    <source>
        <dbReference type="ARBA" id="ARBA00004613"/>
    </source>
</evidence>
<keyword evidence="8" id="KW-0482">Metalloprotease</keyword>
<dbReference type="InterPro" id="IPR039866">
    <property type="entry name" value="CPQ"/>
</dbReference>
<dbReference type="GO" id="GO:0005576">
    <property type="term" value="C:extracellular region"/>
    <property type="evidence" value="ECO:0007669"/>
    <property type="project" value="UniProtKB-SubCell"/>
</dbReference>
<organism evidence="12 13">
    <name type="scientific">Eiseniibacteriota bacterium</name>
    <dbReference type="NCBI Taxonomy" id="2212470"/>
    <lineage>
        <taxon>Bacteria</taxon>
        <taxon>Candidatus Eiseniibacteriota</taxon>
    </lineage>
</organism>
<feature type="non-terminal residue" evidence="12">
    <location>
        <position position="112"/>
    </location>
</feature>
<feature type="signal peptide" evidence="11">
    <location>
        <begin position="1"/>
        <end position="23"/>
    </location>
</feature>
<dbReference type="Gene3D" id="3.40.630.10">
    <property type="entry name" value="Zn peptidases"/>
    <property type="match status" value="1"/>
</dbReference>
<protein>
    <submittedName>
        <fullName evidence="12">Peptidase M28 family protein</fullName>
    </submittedName>
</protein>
<keyword evidence="7" id="KW-0862">Zinc</keyword>
<dbReference type="GO" id="GO:0006508">
    <property type="term" value="P:proteolysis"/>
    <property type="evidence" value="ECO:0007669"/>
    <property type="project" value="UniProtKB-KW"/>
</dbReference>
<keyword evidence="6" id="KW-0378">Hydrolase</keyword>
<comment type="caution">
    <text evidence="12">The sequence shown here is derived from an EMBL/GenBank/DDBJ whole genome shotgun (WGS) entry which is preliminary data.</text>
</comment>
<evidence type="ECO:0000256" key="6">
    <source>
        <dbReference type="ARBA" id="ARBA00022801"/>
    </source>
</evidence>
<name>A0A538S7E5_UNCEI</name>
<dbReference type="PANTHER" id="PTHR12053">
    <property type="entry name" value="PROTEASE FAMILY M28 PLASMA GLUTAMATE CARBOXYPEPTIDASE-RELATED"/>
    <property type="match status" value="1"/>
</dbReference>
<dbReference type="EMBL" id="VBOS01000542">
    <property type="protein sequence ID" value="TMQ47246.1"/>
    <property type="molecule type" value="Genomic_DNA"/>
</dbReference>
<comment type="subcellular location">
    <subcellularLocation>
        <location evidence="1">Secreted</location>
    </subcellularLocation>
</comment>
<keyword evidence="10" id="KW-0325">Glycoprotein</keyword>
<evidence type="ECO:0000256" key="7">
    <source>
        <dbReference type="ARBA" id="ARBA00022833"/>
    </source>
</evidence>
<evidence type="ECO:0000256" key="4">
    <source>
        <dbReference type="ARBA" id="ARBA00022723"/>
    </source>
</evidence>
<evidence type="ECO:0000256" key="9">
    <source>
        <dbReference type="ARBA" id="ARBA00023145"/>
    </source>
</evidence>